<organism evidence="4 5">
    <name type="scientific">Pseudothermotoga hypogea DSM 11164 = NBRC 106472</name>
    <dbReference type="NCBI Taxonomy" id="1123384"/>
    <lineage>
        <taxon>Bacteria</taxon>
        <taxon>Thermotogati</taxon>
        <taxon>Thermotogota</taxon>
        <taxon>Thermotogae</taxon>
        <taxon>Thermotogales</taxon>
        <taxon>Thermotogaceae</taxon>
        <taxon>Pseudothermotoga</taxon>
    </lineage>
</organism>
<dbReference type="PROSITE" id="PS01037">
    <property type="entry name" value="SBP_BACTERIAL_1"/>
    <property type="match status" value="1"/>
</dbReference>
<keyword evidence="3" id="KW-0732">Signal</keyword>
<keyword evidence="5" id="KW-1185">Reference proteome</keyword>
<dbReference type="SUPFAM" id="SSF53850">
    <property type="entry name" value="Periplasmic binding protein-like II"/>
    <property type="match status" value="1"/>
</dbReference>
<name>A0A0X1KPN9_9THEM</name>
<dbReference type="Pfam" id="PF01547">
    <property type="entry name" value="SBP_bac_1"/>
    <property type="match status" value="1"/>
</dbReference>
<evidence type="ECO:0000256" key="1">
    <source>
        <dbReference type="ARBA" id="ARBA00008520"/>
    </source>
</evidence>
<evidence type="ECO:0000256" key="3">
    <source>
        <dbReference type="ARBA" id="ARBA00022729"/>
    </source>
</evidence>
<reference evidence="4 5" key="1">
    <citation type="submission" date="2014-01" db="EMBL/GenBank/DDBJ databases">
        <title>Genome sequencing of Thermotog hypogea.</title>
        <authorList>
            <person name="Zhang X."/>
            <person name="Alvare G."/>
            <person name="Fristensky B."/>
            <person name="Chen L."/>
            <person name="Suen T."/>
            <person name="Chen Q."/>
            <person name="Ma K."/>
        </authorList>
    </citation>
    <scope>NUCLEOTIDE SEQUENCE [LARGE SCALE GENOMIC DNA]</scope>
    <source>
        <strain evidence="4 5">DSM 11164</strain>
    </source>
</reference>
<protein>
    <submittedName>
        <fullName evidence="4">ABC transporter substrate-binding protein</fullName>
    </submittedName>
</protein>
<dbReference type="Gene3D" id="3.40.190.10">
    <property type="entry name" value="Periplasmic binding protein-like II"/>
    <property type="match status" value="2"/>
</dbReference>
<dbReference type="GO" id="GO:0055085">
    <property type="term" value="P:transmembrane transport"/>
    <property type="evidence" value="ECO:0007669"/>
    <property type="project" value="InterPro"/>
</dbReference>
<dbReference type="OrthoDB" id="9798191at2"/>
<dbReference type="PaxDb" id="1123384-AJ81_02615"/>
<dbReference type="InterPro" id="IPR006059">
    <property type="entry name" value="SBP"/>
</dbReference>
<dbReference type="EMBL" id="CP007141">
    <property type="protein sequence ID" value="AJC73278.1"/>
    <property type="molecule type" value="Genomic_DNA"/>
</dbReference>
<dbReference type="RefSeq" id="WP_031503807.1">
    <property type="nucleotide sequence ID" value="NC_022795.1"/>
</dbReference>
<keyword evidence="2" id="KW-0813">Transport</keyword>
<evidence type="ECO:0000313" key="5">
    <source>
        <dbReference type="Proteomes" id="UP000077469"/>
    </source>
</evidence>
<accession>A0A0X1KPN9</accession>
<evidence type="ECO:0000256" key="2">
    <source>
        <dbReference type="ARBA" id="ARBA00022448"/>
    </source>
</evidence>
<evidence type="ECO:0000313" key="4">
    <source>
        <dbReference type="EMBL" id="AJC73278.1"/>
    </source>
</evidence>
<gene>
    <name evidence="4" type="ORF">AJ81_02615</name>
</gene>
<dbReference type="PATRIC" id="fig|1123384.7.peg.516"/>
<dbReference type="PANTHER" id="PTHR43649">
    <property type="entry name" value="ARABINOSE-BINDING PROTEIN-RELATED"/>
    <property type="match status" value="1"/>
</dbReference>
<comment type="similarity">
    <text evidence="1">Belongs to the bacterial solute-binding protein 1 family.</text>
</comment>
<dbReference type="InterPro" id="IPR006061">
    <property type="entry name" value="SBP_1_CS"/>
</dbReference>
<proteinExistence type="inferred from homology"/>
<dbReference type="AlphaFoldDB" id="A0A0X1KPN9"/>
<dbReference type="Proteomes" id="UP000077469">
    <property type="component" value="Chromosome"/>
</dbReference>
<dbReference type="STRING" id="1123384.AJ81_02615"/>
<sequence length="414" mass="47047">MRKLVVLVAVLLCVLVLAGEVNIWSWRSQDAEVWKQVEEELRKMGKDIKINFTAFVPTEYDAKIAVALQTGTGPDIVYSRRLPGGRTQTMIENGLYLPIDEYIDFSNFSQTILNSVTFQGKKYGVPFAVQVVGIFYNKEYFNKFKLKEPETWDELVEIAKTLKKNGITPFFIPGKEAWTLTMQHAMCGVSVLGPEWIKKLIDGETDFLDPKFTDLNRRLNDLKVYYQDGFLANSTTDMDAAFAFGQAAMVFYGIWGYQNWKNLNPDIEVGYFMVPPLTKDQKPYAYVYMDGAITLTSNVKNLKDSIEVLKFCATPKFGTIFANITYNIPAVSGAELPKVPILEEVVDVYLKHASPYVYWVGSVFVTQKPSLYDDVLSPGMQEMYAGRITPEELSKKAQEAISQWYEPLKKRLGK</sequence>
<dbReference type="InterPro" id="IPR050490">
    <property type="entry name" value="Bact_solute-bd_prot1"/>
</dbReference>
<dbReference type="KEGG" id="phy:AJ81_02615"/>